<dbReference type="EMBL" id="KE124489">
    <property type="protein sequence ID" value="EWC77581.1"/>
    <property type="molecule type" value="Genomic_DNA"/>
</dbReference>
<proteinExistence type="predicted"/>
<accession>W7K108</accession>
<evidence type="ECO:0000313" key="2">
    <source>
        <dbReference type="Proteomes" id="UP000030697"/>
    </source>
</evidence>
<evidence type="ECO:0008006" key="3">
    <source>
        <dbReference type="Google" id="ProtNLM"/>
    </source>
</evidence>
<sequence length="259" mass="30618">MEEKNMLFIHNYSFYMCNVGNIEINQCDGVIKKENDLHVSVIKPITKKIIHCDNMENKMKINAFYKPVELVEEIKNYVHKGDTHLVKLYEDFKNKKDKKVKMKNEYMTKLKNLHILNMINNKKKENECGVVNKNNIVHFNLFNENEDVTPKIETVYIPKLEKNIEVVSHLKENVNVDYTYMVPKPVVIPIEVPILKFRDHFKIIPIRKKIIPVIKYTDNIIYVDCCVEKPYIVYENVIIPVPCDIPIEQKKYIDKVPPI</sequence>
<dbReference type="OrthoDB" id="377318at2759"/>
<gene>
    <name evidence="1" type="ORF">C923_01765</name>
</gene>
<protein>
    <recommendedName>
        <fullName evidence="3">Inner membrane complex protein 1d</fullName>
    </recommendedName>
</protein>
<name>W7K108_PLAFA</name>
<dbReference type="Proteomes" id="UP000030697">
    <property type="component" value="Unassembled WGS sequence"/>
</dbReference>
<reference evidence="1 2" key="1">
    <citation type="submission" date="2013-02" db="EMBL/GenBank/DDBJ databases">
        <title>The Genome Sequence of Plasmodium falciparum UGT5.1.</title>
        <authorList>
            <consortium name="The Broad Institute Genome Sequencing Platform"/>
            <consortium name="The Broad Institute Genome Sequencing Center for Infectious Disease"/>
            <person name="Neafsey D."/>
            <person name="Cheeseman I."/>
            <person name="Volkman S."/>
            <person name="Adams J."/>
            <person name="Walker B."/>
            <person name="Young S.K."/>
            <person name="Zeng Q."/>
            <person name="Gargeya S."/>
            <person name="Fitzgerald M."/>
            <person name="Haas B."/>
            <person name="Abouelleil A."/>
            <person name="Alvarado L."/>
            <person name="Arachchi H.M."/>
            <person name="Berlin A.M."/>
            <person name="Chapman S.B."/>
            <person name="Dewar J."/>
            <person name="Goldberg J."/>
            <person name="Griggs A."/>
            <person name="Gujja S."/>
            <person name="Hansen M."/>
            <person name="Howarth C."/>
            <person name="Imamovic A."/>
            <person name="Larimer J."/>
            <person name="McCowan C."/>
            <person name="Murphy C."/>
            <person name="Neiman D."/>
            <person name="Pearson M."/>
            <person name="Priest M."/>
            <person name="Roberts A."/>
            <person name="Saif S."/>
            <person name="Shea T."/>
            <person name="Sisk P."/>
            <person name="Sykes S."/>
            <person name="Wortman J."/>
            <person name="Nusbaum C."/>
            <person name="Birren B."/>
        </authorList>
    </citation>
    <scope>NUCLEOTIDE SEQUENCE [LARGE SCALE GENOMIC DNA]</scope>
    <source>
        <strain evidence="1 2">UGT5.1</strain>
    </source>
</reference>
<dbReference type="AlphaFoldDB" id="W7K108"/>
<evidence type="ECO:0000313" key="1">
    <source>
        <dbReference type="EMBL" id="EWC77581.1"/>
    </source>
</evidence>
<organism evidence="1 2">
    <name type="scientific">Plasmodium falciparum UGT5.1</name>
    <dbReference type="NCBI Taxonomy" id="1237627"/>
    <lineage>
        <taxon>Eukaryota</taxon>
        <taxon>Sar</taxon>
        <taxon>Alveolata</taxon>
        <taxon>Apicomplexa</taxon>
        <taxon>Aconoidasida</taxon>
        <taxon>Haemosporida</taxon>
        <taxon>Plasmodiidae</taxon>
        <taxon>Plasmodium</taxon>
        <taxon>Plasmodium (Laverania)</taxon>
    </lineage>
</organism>